<keyword evidence="4" id="KW-0217">Developmental protein</keyword>
<dbReference type="InterPro" id="IPR017112">
    <property type="entry name" value="HXA9/HXB9/HXC9"/>
</dbReference>
<dbReference type="PANTHER" id="PTHR45970">
    <property type="entry name" value="AGAP004664-PA"/>
    <property type="match status" value="1"/>
</dbReference>
<feature type="region of interest" description="Disordered" evidence="9">
    <location>
        <begin position="160"/>
        <end position="245"/>
    </location>
</feature>
<dbReference type="AlphaFoldDB" id="A0AAV1NML7"/>
<feature type="DNA-binding region" description="Homeobox" evidence="7">
    <location>
        <begin position="244"/>
        <end position="288"/>
    </location>
</feature>
<organism evidence="12 13">
    <name type="scientific">Scomber scombrus</name>
    <name type="common">Atlantic mackerel</name>
    <name type="synonym">Scomber vernalis</name>
    <dbReference type="NCBI Taxonomy" id="13677"/>
    <lineage>
        <taxon>Eukaryota</taxon>
        <taxon>Metazoa</taxon>
        <taxon>Chordata</taxon>
        <taxon>Craniata</taxon>
        <taxon>Vertebrata</taxon>
        <taxon>Euteleostomi</taxon>
        <taxon>Actinopterygii</taxon>
        <taxon>Neopterygii</taxon>
        <taxon>Teleostei</taxon>
        <taxon>Neoteleostei</taxon>
        <taxon>Acanthomorphata</taxon>
        <taxon>Pelagiaria</taxon>
        <taxon>Scombriformes</taxon>
        <taxon>Scombridae</taxon>
        <taxon>Scomber</taxon>
    </lineage>
</organism>
<keyword evidence="7 8" id="KW-0238">DNA-binding</keyword>
<name>A0AAV1NML7_SCOSC</name>
<dbReference type="EMBL" id="CAWUFR010000046">
    <property type="protein sequence ID" value="CAK6960817.1"/>
    <property type="molecule type" value="Genomic_DNA"/>
</dbReference>
<comment type="similarity">
    <text evidence="3">Belongs to the Abd-B homeobox family.</text>
</comment>
<dbReference type="GO" id="GO:0003700">
    <property type="term" value="F:DNA-binding transcription factor activity"/>
    <property type="evidence" value="ECO:0007669"/>
    <property type="project" value="TreeGrafter"/>
</dbReference>
<dbReference type="Pfam" id="PF00046">
    <property type="entry name" value="Homeodomain"/>
    <property type="match status" value="1"/>
</dbReference>
<comment type="function">
    <text evidence="1">Sequence-specific transcription factor which is part of a developmental regulatory system that provides cells with specific positional identities on the anterior-posterior axis.</text>
</comment>
<keyword evidence="10" id="KW-0472">Membrane</keyword>
<evidence type="ECO:0000256" key="5">
    <source>
        <dbReference type="ARBA" id="ARBA00023015"/>
    </source>
</evidence>
<dbReference type="InterPro" id="IPR009057">
    <property type="entry name" value="Homeodomain-like_sf"/>
</dbReference>
<feature type="region of interest" description="Disordered" evidence="9">
    <location>
        <begin position="29"/>
        <end position="128"/>
    </location>
</feature>
<comment type="caution">
    <text evidence="12">The sequence shown here is derived from an EMBL/GenBank/DDBJ whole genome shotgun (WGS) entry which is preliminary data.</text>
</comment>
<dbReference type="Pfam" id="PF04617">
    <property type="entry name" value="Hox9_act"/>
    <property type="match status" value="1"/>
</dbReference>
<dbReference type="GO" id="GO:0048704">
    <property type="term" value="P:embryonic skeletal system morphogenesis"/>
    <property type="evidence" value="ECO:0007669"/>
    <property type="project" value="TreeGrafter"/>
</dbReference>
<protein>
    <submittedName>
        <fullName evidence="12">Homeobox protein Hox-D9b-like</fullName>
    </submittedName>
</protein>
<feature type="domain" description="Homeobox" evidence="11">
    <location>
        <begin position="242"/>
        <end position="287"/>
    </location>
</feature>
<feature type="compositionally biased region" description="Low complexity" evidence="9">
    <location>
        <begin position="68"/>
        <end position="82"/>
    </location>
</feature>
<dbReference type="GO" id="GO:0009952">
    <property type="term" value="P:anterior/posterior pattern specification"/>
    <property type="evidence" value="ECO:0007669"/>
    <property type="project" value="TreeGrafter"/>
</dbReference>
<dbReference type="GO" id="GO:0005634">
    <property type="term" value="C:nucleus"/>
    <property type="evidence" value="ECO:0007669"/>
    <property type="project" value="UniProtKB-SubCell"/>
</dbReference>
<evidence type="ECO:0000256" key="8">
    <source>
        <dbReference type="RuleBase" id="RU000682"/>
    </source>
</evidence>
<evidence type="ECO:0000256" key="2">
    <source>
        <dbReference type="ARBA" id="ARBA00004123"/>
    </source>
</evidence>
<proteinExistence type="inferred from homology"/>
<keyword evidence="6" id="KW-0804">Transcription</keyword>
<dbReference type="SMART" id="SM00389">
    <property type="entry name" value="HOX"/>
    <property type="match status" value="1"/>
</dbReference>
<dbReference type="InterPro" id="IPR001356">
    <property type="entry name" value="HD"/>
</dbReference>
<dbReference type="Gene3D" id="1.10.10.60">
    <property type="entry name" value="Homeodomain-like"/>
    <property type="match status" value="1"/>
</dbReference>
<evidence type="ECO:0000259" key="11">
    <source>
        <dbReference type="PROSITE" id="PS50071"/>
    </source>
</evidence>
<dbReference type="InterPro" id="IPR006711">
    <property type="entry name" value="Hox9_activation_N"/>
</dbReference>
<evidence type="ECO:0000256" key="6">
    <source>
        <dbReference type="ARBA" id="ARBA00023163"/>
    </source>
</evidence>
<feature type="transmembrane region" description="Helical" evidence="10">
    <location>
        <begin position="347"/>
        <end position="367"/>
    </location>
</feature>
<evidence type="ECO:0000256" key="7">
    <source>
        <dbReference type="PROSITE-ProRule" id="PRU00108"/>
    </source>
</evidence>
<reference evidence="12 13" key="1">
    <citation type="submission" date="2024-01" db="EMBL/GenBank/DDBJ databases">
        <authorList>
            <person name="Alioto T."/>
            <person name="Alioto T."/>
            <person name="Gomez Garrido J."/>
        </authorList>
    </citation>
    <scope>NUCLEOTIDE SEQUENCE [LARGE SCALE GENOMIC DNA]</scope>
</reference>
<evidence type="ECO:0000256" key="3">
    <source>
        <dbReference type="ARBA" id="ARBA00006317"/>
    </source>
</evidence>
<feature type="compositionally biased region" description="Low complexity" evidence="9">
    <location>
        <begin position="110"/>
        <end position="119"/>
    </location>
</feature>
<dbReference type="Proteomes" id="UP001314229">
    <property type="component" value="Unassembled WGS sequence"/>
</dbReference>
<keyword evidence="7 8" id="KW-0371">Homeobox</keyword>
<dbReference type="CDD" id="cd00086">
    <property type="entry name" value="homeodomain"/>
    <property type="match status" value="1"/>
</dbReference>
<dbReference type="GO" id="GO:0000978">
    <property type="term" value="F:RNA polymerase II cis-regulatory region sequence-specific DNA binding"/>
    <property type="evidence" value="ECO:0007669"/>
    <property type="project" value="TreeGrafter"/>
</dbReference>
<dbReference type="PROSITE" id="PS50071">
    <property type="entry name" value="HOMEOBOX_2"/>
    <property type="match status" value="1"/>
</dbReference>
<dbReference type="SUPFAM" id="SSF46689">
    <property type="entry name" value="Homeodomain-like"/>
    <property type="match status" value="1"/>
</dbReference>
<accession>A0AAV1NML7</accession>
<dbReference type="GO" id="GO:0009954">
    <property type="term" value="P:proximal/distal pattern formation"/>
    <property type="evidence" value="ECO:0007669"/>
    <property type="project" value="TreeGrafter"/>
</dbReference>
<keyword evidence="10" id="KW-1133">Transmembrane helix</keyword>
<feature type="compositionally biased region" description="Polar residues" evidence="9">
    <location>
        <begin position="56"/>
        <end position="65"/>
    </location>
</feature>
<evidence type="ECO:0000313" key="12">
    <source>
        <dbReference type="EMBL" id="CAK6960817.1"/>
    </source>
</evidence>
<keyword evidence="13" id="KW-1185">Reference proteome</keyword>
<sequence length="432" mass="47682">MSLTNYYSMMGLQTEEPYGTHFIPGGLQGPTAGCAKPARGAEEEGTPGSHIPDFSHFSNKQTGLNGFSPWTNTPTSSSSSSPQLQATPGVSIPGLFHPHPLLSHHHHHQQPYYGPQTQTHAEHLAPTAASESRFVRCWEGATPTQETALSQASAGFSGCLPAQGDLSNPSPRFESVKPESSPPSHDSPGDSSFASPTEVVLERLGTVEELGGKPEPKKEKEERKTQQPPNPDNPSASWITAKSTRKKRCPYTKHQTLELEKEFLYNMYLTRDRRLEVAGLLNLTERQDRGEEEEAKMVETHKVNCAIPTNKMAAIVMKMEMSGTLNAGNHVTVLFQNFCGRRHISTYFAYFVFFIWCLFSSFDVRMLQRKMESALIRMEESLQFQMDTYEEEKQPAGKTVNGCLAVCGSVKSVIQSPSGGANTQKTDDPHCS</sequence>
<keyword evidence="10" id="KW-0812">Transmembrane</keyword>
<evidence type="ECO:0000256" key="9">
    <source>
        <dbReference type="SAM" id="MobiDB-lite"/>
    </source>
</evidence>
<comment type="subcellular location">
    <subcellularLocation>
        <location evidence="2 7 8">Nucleus</location>
    </subcellularLocation>
</comment>
<keyword evidence="5" id="KW-0805">Transcription regulation</keyword>
<evidence type="ECO:0000256" key="1">
    <source>
        <dbReference type="ARBA" id="ARBA00003263"/>
    </source>
</evidence>
<dbReference type="GO" id="GO:0006357">
    <property type="term" value="P:regulation of transcription by RNA polymerase II"/>
    <property type="evidence" value="ECO:0007669"/>
    <property type="project" value="TreeGrafter"/>
</dbReference>
<feature type="compositionally biased region" description="Low complexity" evidence="9">
    <location>
        <begin position="178"/>
        <end position="192"/>
    </location>
</feature>
<evidence type="ECO:0000256" key="4">
    <source>
        <dbReference type="ARBA" id="ARBA00022473"/>
    </source>
</evidence>
<feature type="compositionally biased region" description="Basic and acidic residues" evidence="9">
    <location>
        <begin position="210"/>
        <end position="225"/>
    </location>
</feature>
<dbReference type="PANTHER" id="PTHR45970:SF3">
    <property type="entry name" value="HOMEOBOX PROTEIN HOX-A9"/>
    <property type="match status" value="1"/>
</dbReference>
<evidence type="ECO:0000256" key="10">
    <source>
        <dbReference type="SAM" id="Phobius"/>
    </source>
</evidence>
<gene>
    <name evidence="12" type="ORF">FSCOSCO3_A017061</name>
</gene>
<feature type="compositionally biased region" description="Polar residues" evidence="9">
    <location>
        <begin position="233"/>
        <end position="242"/>
    </location>
</feature>
<keyword evidence="7 8" id="KW-0539">Nucleus</keyword>
<evidence type="ECO:0000313" key="13">
    <source>
        <dbReference type="Proteomes" id="UP001314229"/>
    </source>
</evidence>